<dbReference type="EMBL" id="SKBQ01000051">
    <property type="protein sequence ID" value="TPX11011.1"/>
    <property type="molecule type" value="Genomic_DNA"/>
</dbReference>
<dbReference type="RefSeq" id="XP_030992722.1">
    <property type="nucleotide sequence ID" value="XM_031142859.1"/>
</dbReference>
<dbReference type="GO" id="GO:0008270">
    <property type="term" value="F:zinc ion binding"/>
    <property type="evidence" value="ECO:0007669"/>
    <property type="project" value="InterPro"/>
</dbReference>
<proteinExistence type="predicted"/>
<keyword evidence="5" id="KW-1185">Reference proteome</keyword>
<sequence>MDYTQPLMPMITLDAEPADFEYGAFLEETEDVDVDYMAEESSTSNTSRTVMGDRVPVLAAHGSSSSSSPSTALTATAQPGSGKSTSSTSPPKQRLERRGHTKSRRGCFNCKRRRIKCQENKPACGHCVKSGLKCEYPSVPQVTYQPQHQIPLFSLQDMRFFQHFLLRCYPHHPLGNESIWTHEIPCLSQEYEYLMHAVLGLAASDLMQYDPSLVEAAMQHRLKAIRAIKKTLAGVPKASTFEEGNAMMATCFALTFQSVLLDDGMCEYMTFIRGVIIVAIQMYVKGCRFLFVNLMGDDQLSKLKPFLEEVAPMERSWGEGAVAAVRGLEPLCTGEVERAYYELLLGMAEALLDSPLAAWQSISRHYSWWMQLPHDKFQQIVDPTSTVFALLGAHWIAIKQTMATVTSAEHKCRDQSPSVPARMSSRQVAESMGRKGSQGQAQGQRQQQQQSKECLVDLGMCRWLKYLNASIGPEWQVYNAWPMWVEARLDENPRYFGLKGDEEDADW</sequence>
<dbReference type="PANTHER" id="PTHR47784:SF7">
    <property type="entry name" value="ZN(II)2CYS6 TRANSCRIPTION FACTOR (EUROFUNG)"/>
    <property type="match status" value="1"/>
</dbReference>
<feature type="domain" description="Zn(2)-C6 fungal-type" evidence="3">
    <location>
        <begin position="106"/>
        <end position="136"/>
    </location>
</feature>
<dbReference type="Proteomes" id="UP000319257">
    <property type="component" value="Unassembled WGS sequence"/>
</dbReference>
<dbReference type="InterPro" id="IPR001138">
    <property type="entry name" value="Zn2Cys6_DnaBD"/>
</dbReference>
<evidence type="ECO:0000313" key="4">
    <source>
        <dbReference type="EMBL" id="TPX11011.1"/>
    </source>
</evidence>
<reference evidence="4 5" key="1">
    <citation type="submission" date="2019-06" db="EMBL/GenBank/DDBJ databases">
        <title>Draft genome sequence of the filamentous fungus Phialemoniopsis curvata isolated from diesel fuel.</title>
        <authorList>
            <person name="Varaljay V.A."/>
            <person name="Lyon W.J."/>
            <person name="Crouch A.L."/>
            <person name="Drake C.E."/>
            <person name="Hollomon J.M."/>
            <person name="Nadeau L.J."/>
            <person name="Nunn H.S."/>
            <person name="Stevenson B.S."/>
            <person name="Bojanowski C.L."/>
            <person name="Crookes-Goodson W.J."/>
        </authorList>
    </citation>
    <scope>NUCLEOTIDE SEQUENCE [LARGE SCALE GENOMIC DNA]</scope>
    <source>
        <strain evidence="4 5">D216</strain>
    </source>
</reference>
<dbReference type="PROSITE" id="PS00463">
    <property type="entry name" value="ZN2_CY6_FUNGAL_1"/>
    <property type="match status" value="1"/>
</dbReference>
<evidence type="ECO:0000256" key="1">
    <source>
        <dbReference type="ARBA" id="ARBA00023242"/>
    </source>
</evidence>
<name>A0A507B1S0_9PEZI</name>
<evidence type="ECO:0000256" key="2">
    <source>
        <dbReference type="SAM" id="MobiDB-lite"/>
    </source>
</evidence>
<keyword evidence="1" id="KW-0539">Nucleus</keyword>
<dbReference type="InParanoid" id="A0A507B1S0"/>
<dbReference type="AlphaFoldDB" id="A0A507B1S0"/>
<dbReference type="GeneID" id="41975495"/>
<evidence type="ECO:0000313" key="5">
    <source>
        <dbReference type="Proteomes" id="UP000319257"/>
    </source>
</evidence>
<comment type="caution">
    <text evidence="4">The sequence shown here is derived from an EMBL/GenBank/DDBJ whole genome shotgun (WGS) entry which is preliminary data.</text>
</comment>
<dbReference type="STRING" id="1093900.A0A507B1S0"/>
<dbReference type="SMART" id="SM00066">
    <property type="entry name" value="GAL4"/>
    <property type="match status" value="1"/>
</dbReference>
<dbReference type="Gene3D" id="4.10.240.10">
    <property type="entry name" value="Zn(2)-C6 fungal-type DNA-binding domain"/>
    <property type="match status" value="1"/>
</dbReference>
<dbReference type="Pfam" id="PF00172">
    <property type="entry name" value="Zn_clus"/>
    <property type="match status" value="1"/>
</dbReference>
<feature type="compositionally biased region" description="Low complexity" evidence="2">
    <location>
        <begin position="63"/>
        <end position="92"/>
    </location>
</feature>
<dbReference type="PRINTS" id="PR00755">
    <property type="entry name" value="AFLATOXINBRP"/>
</dbReference>
<evidence type="ECO:0000259" key="3">
    <source>
        <dbReference type="PROSITE" id="PS50048"/>
    </source>
</evidence>
<dbReference type="SUPFAM" id="SSF57701">
    <property type="entry name" value="Zn2/Cys6 DNA-binding domain"/>
    <property type="match status" value="1"/>
</dbReference>
<dbReference type="OrthoDB" id="5229455at2759"/>
<accession>A0A507B1S0</accession>
<feature type="region of interest" description="Disordered" evidence="2">
    <location>
        <begin position="38"/>
        <end position="100"/>
    </location>
</feature>
<dbReference type="InterPro" id="IPR036864">
    <property type="entry name" value="Zn2-C6_fun-type_DNA-bd_sf"/>
</dbReference>
<dbReference type="CDD" id="cd00067">
    <property type="entry name" value="GAL4"/>
    <property type="match status" value="1"/>
</dbReference>
<feature type="compositionally biased region" description="Low complexity" evidence="2">
    <location>
        <begin position="434"/>
        <end position="448"/>
    </location>
</feature>
<feature type="region of interest" description="Disordered" evidence="2">
    <location>
        <begin position="409"/>
        <end position="448"/>
    </location>
</feature>
<feature type="compositionally biased region" description="Polar residues" evidence="2">
    <location>
        <begin position="40"/>
        <end position="49"/>
    </location>
</feature>
<dbReference type="PANTHER" id="PTHR47784">
    <property type="entry name" value="STEROL UPTAKE CONTROL PROTEIN 2"/>
    <property type="match status" value="1"/>
</dbReference>
<gene>
    <name evidence="4" type="ORF">E0L32_008048</name>
</gene>
<dbReference type="InterPro" id="IPR053157">
    <property type="entry name" value="Sterol_Uptake_Regulator"/>
</dbReference>
<dbReference type="GO" id="GO:0001228">
    <property type="term" value="F:DNA-binding transcription activator activity, RNA polymerase II-specific"/>
    <property type="evidence" value="ECO:0007669"/>
    <property type="project" value="TreeGrafter"/>
</dbReference>
<dbReference type="PROSITE" id="PS50048">
    <property type="entry name" value="ZN2_CY6_FUNGAL_2"/>
    <property type="match status" value="1"/>
</dbReference>
<organism evidence="4 5">
    <name type="scientific">Thyridium curvatum</name>
    <dbReference type="NCBI Taxonomy" id="1093900"/>
    <lineage>
        <taxon>Eukaryota</taxon>
        <taxon>Fungi</taxon>
        <taxon>Dikarya</taxon>
        <taxon>Ascomycota</taxon>
        <taxon>Pezizomycotina</taxon>
        <taxon>Sordariomycetes</taxon>
        <taxon>Sordariomycetidae</taxon>
        <taxon>Thyridiales</taxon>
        <taxon>Thyridiaceae</taxon>
        <taxon>Thyridium</taxon>
    </lineage>
</organism>
<protein>
    <recommendedName>
        <fullName evidence="3">Zn(2)-C6 fungal-type domain-containing protein</fullName>
    </recommendedName>
</protein>